<dbReference type="EMBL" id="OX459959">
    <property type="protein sequence ID" value="CAI9164817.1"/>
    <property type="molecule type" value="Genomic_DNA"/>
</dbReference>
<reference evidence="2" key="1">
    <citation type="submission" date="2023-04" db="EMBL/GenBank/DDBJ databases">
        <authorList>
            <consortium name="ELIXIR-Norway"/>
        </authorList>
    </citation>
    <scope>NUCLEOTIDE SEQUENCE [LARGE SCALE GENOMIC DNA]</scope>
</reference>
<keyword evidence="3" id="KW-1185">Reference proteome</keyword>
<organism evidence="2 3">
    <name type="scientific">Rangifer tarandus platyrhynchus</name>
    <name type="common">Svalbard reindeer</name>
    <dbReference type="NCBI Taxonomy" id="3082113"/>
    <lineage>
        <taxon>Eukaryota</taxon>
        <taxon>Metazoa</taxon>
        <taxon>Chordata</taxon>
        <taxon>Craniata</taxon>
        <taxon>Vertebrata</taxon>
        <taxon>Euteleostomi</taxon>
        <taxon>Mammalia</taxon>
        <taxon>Eutheria</taxon>
        <taxon>Laurasiatheria</taxon>
        <taxon>Artiodactyla</taxon>
        <taxon>Ruminantia</taxon>
        <taxon>Pecora</taxon>
        <taxon>Cervidae</taxon>
        <taxon>Odocoileinae</taxon>
        <taxon>Rangifer</taxon>
    </lineage>
</organism>
<evidence type="ECO:0000256" key="1">
    <source>
        <dbReference type="SAM" id="MobiDB-lite"/>
    </source>
</evidence>
<protein>
    <submittedName>
        <fullName evidence="2">Uncharacterized protein</fullName>
    </submittedName>
</protein>
<gene>
    <name evidence="2" type="ORF">MRATA1EN1_LOCUS13779</name>
</gene>
<evidence type="ECO:0000313" key="2">
    <source>
        <dbReference type="EMBL" id="CAI9164817.1"/>
    </source>
</evidence>
<proteinExistence type="predicted"/>
<sequence length="178" mass="17783">MTDTCILSSPGQEGALCFGDSPAAPSTTLSGAQGHTCRGPGAGPAVPPGGTHVVCGGGQRPSEHPGICEPLGVDPVCTAAQLSLGVRPPGLAAASASLSPRPPPSSTPRSNHSAEAKCVARSLQGPCSLLPKMPQGALTRCPTATARGRAREPRCPHGAPWAEDLRCGARGNTAPQEC</sequence>
<accession>A0ABN8YW59</accession>
<feature type="region of interest" description="Disordered" evidence="1">
    <location>
        <begin position="91"/>
        <end position="114"/>
    </location>
</feature>
<dbReference type="Proteomes" id="UP001176941">
    <property type="component" value="Chromosome 23"/>
</dbReference>
<name>A0ABN8YW59_RANTA</name>
<evidence type="ECO:0000313" key="3">
    <source>
        <dbReference type="Proteomes" id="UP001176941"/>
    </source>
</evidence>